<dbReference type="Proteomes" id="UP000000771">
    <property type="component" value="Chromosome"/>
</dbReference>
<accession>C7LYD7</accession>
<keyword evidence="4" id="KW-1185">Reference proteome</keyword>
<dbReference type="EMBL" id="CP001631">
    <property type="protein sequence ID" value="ACU53745.1"/>
    <property type="molecule type" value="Genomic_DNA"/>
</dbReference>
<dbReference type="STRING" id="525909.Afer_0797"/>
<dbReference type="InterPro" id="IPR049427">
    <property type="entry name" value="Acyl-ACP_TE_C"/>
</dbReference>
<dbReference type="AlphaFoldDB" id="C7LYD7"/>
<dbReference type="Pfam" id="PF01643">
    <property type="entry name" value="Acyl-ACP_TE"/>
    <property type="match status" value="1"/>
</dbReference>
<evidence type="ECO:0000313" key="3">
    <source>
        <dbReference type="EMBL" id="ACU53745.1"/>
    </source>
</evidence>
<proteinExistence type="predicted"/>
<feature type="domain" description="Acyl-ACP thioesterase N-terminal hotdog" evidence="1">
    <location>
        <begin position="13"/>
        <end position="128"/>
    </location>
</feature>
<dbReference type="GO" id="GO:0016790">
    <property type="term" value="F:thiolester hydrolase activity"/>
    <property type="evidence" value="ECO:0007669"/>
    <property type="project" value="InterPro"/>
</dbReference>
<evidence type="ECO:0000313" key="4">
    <source>
        <dbReference type="Proteomes" id="UP000000771"/>
    </source>
</evidence>
<dbReference type="GO" id="GO:0006633">
    <property type="term" value="P:fatty acid biosynthetic process"/>
    <property type="evidence" value="ECO:0007669"/>
    <property type="project" value="InterPro"/>
</dbReference>
<dbReference type="Pfam" id="PF20791">
    <property type="entry name" value="Acyl-ACP_TE_C"/>
    <property type="match status" value="1"/>
</dbReference>
<sequence>MPLAPLPDQGRRYDDHRRVLLSDTTPDGRLRLDAIARFLHDIATLDNTDAPLVDKGLWVIRSIDIEIFSWPRYLDAVDLATAVSGTGRAWAERRTDLLVRGELLVSAAAVWVNTRPDTGAPASLPDGFDEVYGEAAAGRRVRPSLVITTPDTEPEATWHLDLRRSDLDIVDHVNNAIHLALVEEALWRAGLSAALTGPTHVRIEFPRSLPGGSAATVSLWGTDPLTVVVGDDEGPSSVTAIERLEQPSP</sequence>
<dbReference type="KEGG" id="afo:Afer_0797"/>
<protein>
    <submittedName>
        <fullName evidence="3">Acyl-ACP thioesterase</fullName>
    </submittedName>
</protein>
<dbReference type="HOGENOM" id="CLU_082975_0_0_11"/>
<evidence type="ECO:0000259" key="2">
    <source>
        <dbReference type="Pfam" id="PF20791"/>
    </source>
</evidence>
<feature type="domain" description="Acyl-ACP thioesterase-like C-terminal" evidence="2">
    <location>
        <begin position="159"/>
        <end position="191"/>
    </location>
</feature>
<dbReference type="eggNOG" id="COG3884">
    <property type="taxonomic scope" value="Bacteria"/>
</dbReference>
<name>C7LYD7_ACIFD</name>
<dbReference type="Gene3D" id="3.10.129.10">
    <property type="entry name" value="Hotdog Thioesterase"/>
    <property type="match status" value="1"/>
</dbReference>
<dbReference type="InterPro" id="IPR029069">
    <property type="entry name" value="HotDog_dom_sf"/>
</dbReference>
<organism evidence="3 4">
    <name type="scientific">Acidimicrobium ferrooxidans (strain DSM 10331 / JCM 15462 / NBRC 103882 / ICP)</name>
    <dbReference type="NCBI Taxonomy" id="525909"/>
    <lineage>
        <taxon>Bacteria</taxon>
        <taxon>Bacillati</taxon>
        <taxon>Actinomycetota</taxon>
        <taxon>Acidimicrobiia</taxon>
        <taxon>Acidimicrobiales</taxon>
        <taxon>Acidimicrobiaceae</taxon>
        <taxon>Acidimicrobium</taxon>
    </lineage>
</organism>
<reference evidence="3 4" key="1">
    <citation type="journal article" date="2009" name="Stand. Genomic Sci.">
        <title>Complete genome sequence of Acidimicrobium ferrooxidans type strain (ICP).</title>
        <authorList>
            <person name="Clum A."/>
            <person name="Nolan M."/>
            <person name="Lang E."/>
            <person name="Glavina Del Rio T."/>
            <person name="Tice H."/>
            <person name="Copeland A."/>
            <person name="Cheng J.F."/>
            <person name="Lucas S."/>
            <person name="Chen F."/>
            <person name="Bruce D."/>
            <person name="Goodwin L."/>
            <person name="Pitluck S."/>
            <person name="Ivanova N."/>
            <person name="Mavrommatis K."/>
            <person name="Mikhailova N."/>
            <person name="Pati A."/>
            <person name="Chen A."/>
            <person name="Palaniappan K."/>
            <person name="Goker M."/>
            <person name="Spring S."/>
            <person name="Land M."/>
            <person name="Hauser L."/>
            <person name="Chang Y.J."/>
            <person name="Jeffries C.C."/>
            <person name="Chain P."/>
            <person name="Bristow J."/>
            <person name="Eisen J.A."/>
            <person name="Markowitz V."/>
            <person name="Hugenholtz P."/>
            <person name="Kyrpides N.C."/>
            <person name="Klenk H.P."/>
            <person name="Lapidus A."/>
        </authorList>
    </citation>
    <scope>NUCLEOTIDE SEQUENCE [LARGE SCALE GENOMIC DNA]</scope>
    <source>
        <strain evidence="4">DSM 10331 / JCM 15462 / NBRC 103882 / ICP</strain>
    </source>
</reference>
<gene>
    <name evidence="3" type="ordered locus">Afer_0797</name>
</gene>
<dbReference type="InterPro" id="IPR002864">
    <property type="entry name" value="Acyl-ACP_thioesterase_NHD"/>
</dbReference>
<dbReference type="OrthoDB" id="5242854at2"/>
<dbReference type="RefSeq" id="WP_015798234.1">
    <property type="nucleotide sequence ID" value="NC_013124.1"/>
</dbReference>
<dbReference type="SUPFAM" id="SSF54637">
    <property type="entry name" value="Thioesterase/thiol ester dehydrase-isomerase"/>
    <property type="match status" value="2"/>
</dbReference>
<evidence type="ECO:0000259" key="1">
    <source>
        <dbReference type="Pfam" id="PF01643"/>
    </source>
</evidence>